<reference evidence="1 2" key="1">
    <citation type="submission" date="2023-03" db="EMBL/GenBank/DDBJ databases">
        <title>Draft genome sequence of Streptomyces sp. K1PA1 isolated from peat swamp forest in Thailand.</title>
        <authorList>
            <person name="Klaysubun C."/>
            <person name="Duangmal K."/>
        </authorList>
    </citation>
    <scope>NUCLEOTIDE SEQUENCE [LARGE SCALE GENOMIC DNA]</scope>
    <source>
        <strain evidence="1 2">K1PA1</strain>
    </source>
</reference>
<accession>A0ABT6A3K6</accession>
<gene>
    <name evidence="1" type="ORF">P3H78_11415</name>
</gene>
<dbReference type="Proteomes" id="UP001221150">
    <property type="component" value="Unassembled WGS sequence"/>
</dbReference>
<dbReference type="EMBL" id="JARJBB010000004">
    <property type="protein sequence ID" value="MDF3299235.1"/>
    <property type="molecule type" value="Genomic_DNA"/>
</dbReference>
<organism evidence="1 2">
    <name type="scientific">Streptomyces tropicalis</name>
    <dbReference type="NCBI Taxonomy" id="3034234"/>
    <lineage>
        <taxon>Bacteria</taxon>
        <taxon>Bacillati</taxon>
        <taxon>Actinomycetota</taxon>
        <taxon>Actinomycetes</taxon>
        <taxon>Kitasatosporales</taxon>
        <taxon>Streptomycetaceae</taxon>
        <taxon>Streptomyces</taxon>
    </lineage>
</organism>
<comment type="caution">
    <text evidence="1">The sequence shown here is derived from an EMBL/GenBank/DDBJ whole genome shotgun (WGS) entry which is preliminary data.</text>
</comment>
<sequence>MTGQDGLTQALANAVREVPGVAFLQPGMTHLLRSGHGGTGAGGASSAGLRVSRGGPGGAWRVEVRIVTLSGARAADVARAAGSAARACLASHGPAGEAQIRVTVTGTV</sequence>
<protein>
    <submittedName>
        <fullName evidence="1">Asp23/Gls24 family envelope stress response protein</fullName>
    </submittedName>
</protein>
<evidence type="ECO:0000313" key="2">
    <source>
        <dbReference type="Proteomes" id="UP001221150"/>
    </source>
</evidence>
<keyword evidence="2" id="KW-1185">Reference proteome</keyword>
<evidence type="ECO:0000313" key="1">
    <source>
        <dbReference type="EMBL" id="MDF3299235.1"/>
    </source>
</evidence>
<dbReference type="RefSeq" id="WP_276108768.1">
    <property type="nucleotide sequence ID" value="NZ_JARJBB010000004.1"/>
</dbReference>
<proteinExistence type="predicted"/>
<name>A0ABT6A3K6_9ACTN</name>